<dbReference type="Proteomes" id="UP000179157">
    <property type="component" value="Unassembled WGS sequence"/>
</dbReference>
<evidence type="ECO:0000313" key="1">
    <source>
        <dbReference type="EMBL" id="OGF54926.1"/>
    </source>
</evidence>
<gene>
    <name evidence="1" type="ORF">A2Z21_08295</name>
</gene>
<name>A0A1F5UUU3_FRAXR</name>
<sequence length="65" mass="7282">MRPHKAEAVVDALNAKGILSAIVAEMRPSEEGLRMIQGSMSRLLKHSGKDPYWSSFSRALERGWK</sequence>
<comment type="caution">
    <text evidence="1">The sequence shown here is derived from an EMBL/GenBank/DDBJ whole genome shotgun (WGS) entry which is preliminary data.</text>
</comment>
<accession>A0A1F5UUU3</accession>
<evidence type="ECO:0000313" key="2">
    <source>
        <dbReference type="Proteomes" id="UP000179157"/>
    </source>
</evidence>
<proteinExistence type="predicted"/>
<protein>
    <submittedName>
        <fullName evidence="1">Uncharacterized protein</fullName>
    </submittedName>
</protein>
<dbReference type="AlphaFoldDB" id="A0A1F5UUU3"/>
<dbReference type="EMBL" id="MFGX01000069">
    <property type="protein sequence ID" value="OGF54926.1"/>
    <property type="molecule type" value="Genomic_DNA"/>
</dbReference>
<dbReference type="STRING" id="1817864.A2Z21_08295"/>
<organism evidence="1 2">
    <name type="scientific">Fraserbacteria sp. (strain RBG_16_55_9)</name>
    <dbReference type="NCBI Taxonomy" id="1817864"/>
    <lineage>
        <taxon>Bacteria</taxon>
        <taxon>Candidatus Fraseribacteriota</taxon>
    </lineage>
</organism>
<reference evidence="1 2" key="1">
    <citation type="journal article" date="2016" name="Nat. Commun.">
        <title>Thousands of microbial genomes shed light on interconnected biogeochemical processes in an aquifer system.</title>
        <authorList>
            <person name="Anantharaman K."/>
            <person name="Brown C.T."/>
            <person name="Hug L.A."/>
            <person name="Sharon I."/>
            <person name="Castelle C.J."/>
            <person name="Probst A.J."/>
            <person name="Thomas B.C."/>
            <person name="Singh A."/>
            <person name="Wilkins M.J."/>
            <person name="Karaoz U."/>
            <person name="Brodie E.L."/>
            <person name="Williams K.H."/>
            <person name="Hubbard S.S."/>
            <person name="Banfield J.F."/>
        </authorList>
    </citation>
    <scope>NUCLEOTIDE SEQUENCE [LARGE SCALE GENOMIC DNA]</scope>
    <source>
        <strain evidence="2">RBG_16_55_9</strain>
    </source>
</reference>